<comment type="subcellular location">
    <subcellularLocation>
        <location evidence="1">Cell outer membrane</location>
        <topology evidence="1">Multi-pass membrane protein</topology>
    </subcellularLocation>
</comment>
<keyword evidence="3" id="KW-1134">Transmembrane beta strand</keyword>
<dbReference type="GO" id="GO:0015483">
    <property type="term" value="F:long-chain fatty acid transporting porin activity"/>
    <property type="evidence" value="ECO:0007669"/>
    <property type="project" value="TreeGrafter"/>
</dbReference>
<dbReference type="EMBL" id="SACT01000002">
    <property type="protein sequence ID" value="RVT52423.1"/>
    <property type="molecule type" value="Genomic_DNA"/>
</dbReference>
<keyword evidence="7" id="KW-0998">Cell outer membrane</keyword>
<reference evidence="9 10" key="1">
    <citation type="submission" date="2019-01" db="EMBL/GenBank/DDBJ databases">
        <authorList>
            <person name="Chen W.-M."/>
        </authorList>
    </citation>
    <scope>NUCLEOTIDE SEQUENCE [LARGE SCALE GENOMIC DNA]</scope>
    <source>
        <strain evidence="9 10">ICH-3</strain>
    </source>
</reference>
<dbReference type="PANTHER" id="PTHR35093">
    <property type="entry name" value="OUTER MEMBRANE PROTEIN NMB0088-RELATED"/>
    <property type="match status" value="1"/>
</dbReference>
<dbReference type="InterPro" id="IPR005017">
    <property type="entry name" value="OMPP1/FadL/TodX"/>
</dbReference>
<evidence type="ECO:0000256" key="3">
    <source>
        <dbReference type="ARBA" id="ARBA00022452"/>
    </source>
</evidence>
<keyword evidence="6" id="KW-0472">Membrane</keyword>
<evidence type="ECO:0000313" key="10">
    <source>
        <dbReference type="Proteomes" id="UP000288178"/>
    </source>
</evidence>
<sequence>MGLQGGQGTPAGPLVMARFQGPDSPSVPHPITDPDKETTMRTFRHSQGLPCALTLTALAAGLLAALPAAATNGMNMEGYGPISTGMGGASQAMDHGTAAMAQNPATLALGGPGARVDVALGLLGPDVRSSAGPFSAKSGGTSYVMPAFGYVRRNGDLTYGIGMFAQGGMGTEYGANTFLAAGSGEPVRSELGVGRVLLPLAWNVTPDFAVGATLDFMWAGLDLRMAAPASDLGALVTGGSGNLIAGLGATLPTLPAGTWARIDFSDSSDFTGKAKSTGWAAKLGMVWRTSPTFTVGASYQLESSLGDMKTGSGGAGLSIQGMGTIPGRITVVDFQWPSMLAVGAAWQVTPSVLLAADVKRIGWKGVMKDFRMKFDSTAAPFDGSVSFALPQNWRDETVTNLGIAWQATPALTLRAGANLSSNPIPEAFVNPLFPATEEDHYTLGLGYKLSGAGEINASLTMAPKVTVTNGQGVTVTHRQTNVQLMYSHRF</sequence>
<evidence type="ECO:0000256" key="1">
    <source>
        <dbReference type="ARBA" id="ARBA00004571"/>
    </source>
</evidence>
<evidence type="ECO:0008006" key="11">
    <source>
        <dbReference type="Google" id="ProtNLM"/>
    </source>
</evidence>
<dbReference type="PANTHER" id="PTHR35093:SF8">
    <property type="entry name" value="OUTER MEMBRANE PROTEIN NMB0088-RELATED"/>
    <property type="match status" value="1"/>
</dbReference>
<dbReference type="GO" id="GO:0009279">
    <property type="term" value="C:cell outer membrane"/>
    <property type="evidence" value="ECO:0007669"/>
    <property type="project" value="UniProtKB-SubCell"/>
</dbReference>
<comment type="caution">
    <text evidence="9">The sequence shown here is derived from an EMBL/GenBank/DDBJ whole genome shotgun (WGS) entry which is preliminary data.</text>
</comment>
<feature type="region of interest" description="Disordered" evidence="8">
    <location>
        <begin position="1"/>
        <end position="29"/>
    </location>
</feature>
<dbReference type="Pfam" id="PF03349">
    <property type="entry name" value="Toluene_X"/>
    <property type="match status" value="1"/>
</dbReference>
<accession>A0A437JXL8</accession>
<proteinExistence type="inferred from homology"/>
<keyword evidence="4" id="KW-0812">Transmembrane</keyword>
<comment type="similarity">
    <text evidence="2">Belongs to the OmpP1/FadL family.</text>
</comment>
<dbReference type="Proteomes" id="UP000288178">
    <property type="component" value="Unassembled WGS sequence"/>
</dbReference>
<keyword evidence="5" id="KW-0732">Signal</keyword>
<protein>
    <recommendedName>
        <fullName evidence="11">Aromatic hydrocarbon degradation protein</fullName>
    </recommendedName>
</protein>
<name>A0A437JXL8_9BURK</name>
<evidence type="ECO:0000256" key="4">
    <source>
        <dbReference type="ARBA" id="ARBA00022692"/>
    </source>
</evidence>
<evidence type="ECO:0000256" key="5">
    <source>
        <dbReference type="ARBA" id="ARBA00022729"/>
    </source>
</evidence>
<evidence type="ECO:0000256" key="8">
    <source>
        <dbReference type="SAM" id="MobiDB-lite"/>
    </source>
</evidence>
<dbReference type="Gene3D" id="2.40.160.60">
    <property type="entry name" value="Outer membrane protein transport protein (OMPP1/FadL/TodX)"/>
    <property type="match status" value="1"/>
</dbReference>
<keyword evidence="10" id="KW-1185">Reference proteome</keyword>
<evidence type="ECO:0000313" key="9">
    <source>
        <dbReference type="EMBL" id="RVT52423.1"/>
    </source>
</evidence>
<evidence type="ECO:0000256" key="2">
    <source>
        <dbReference type="ARBA" id="ARBA00008163"/>
    </source>
</evidence>
<gene>
    <name evidence="9" type="ORF">ENE75_08270</name>
</gene>
<evidence type="ECO:0000256" key="7">
    <source>
        <dbReference type="ARBA" id="ARBA00023237"/>
    </source>
</evidence>
<organism evidence="9 10">
    <name type="scientific">Rubrivivax albus</name>
    <dbReference type="NCBI Taxonomy" id="2499835"/>
    <lineage>
        <taxon>Bacteria</taxon>
        <taxon>Pseudomonadati</taxon>
        <taxon>Pseudomonadota</taxon>
        <taxon>Betaproteobacteria</taxon>
        <taxon>Burkholderiales</taxon>
        <taxon>Sphaerotilaceae</taxon>
        <taxon>Rubrivivax</taxon>
    </lineage>
</organism>
<dbReference type="AlphaFoldDB" id="A0A437JXL8"/>
<dbReference type="SUPFAM" id="SSF56935">
    <property type="entry name" value="Porins"/>
    <property type="match status" value="1"/>
</dbReference>
<evidence type="ECO:0000256" key="6">
    <source>
        <dbReference type="ARBA" id="ARBA00023136"/>
    </source>
</evidence>